<evidence type="ECO:0000313" key="2">
    <source>
        <dbReference type="EMBL" id="KAK3874808.1"/>
    </source>
</evidence>
<evidence type="ECO:0000313" key="3">
    <source>
        <dbReference type="Proteomes" id="UP001286313"/>
    </source>
</evidence>
<protein>
    <submittedName>
        <fullName evidence="2">Uncharacterized protein</fullName>
    </submittedName>
</protein>
<dbReference type="EMBL" id="JAWQEG010002056">
    <property type="protein sequence ID" value="KAK3874808.1"/>
    <property type="molecule type" value="Genomic_DNA"/>
</dbReference>
<sequence>MTDLASLHDEGLWEKEGRRDSSSSRSDHTRTLGTCVVLTSFHGPIPFLSFITTTVSVHGMKDEDVRGDDVRVRGVDVKREDNKPAVSYSHE</sequence>
<dbReference type="AlphaFoldDB" id="A0AAE1KJZ7"/>
<comment type="caution">
    <text evidence="2">The sequence shown here is derived from an EMBL/GenBank/DDBJ whole genome shotgun (WGS) entry which is preliminary data.</text>
</comment>
<dbReference type="Proteomes" id="UP001286313">
    <property type="component" value="Unassembled WGS sequence"/>
</dbReference>
<name>A0AAE1KJZ7_PETCI</name>
<evidence type="ECO:0000256" key="1">
    <source>
        <dbReference type="SAM" id="MobiDB-lite"/>
    </source>
</evidence>
<proteinExistence type="predicted"/>
<keyword evidence="3" id="KW-1185">Reference proteome</keyword>
<organism evidence="2 3">
    <name type="scientific">Petrolisthes cinctipes</name>
    <name type="common">Flat porcelain crab</name>
    <dbReference type="NCBI Taxonomy" id="88211"/>
    <lineage>
        <taxon>Eukaryota</taxon>
        <taxon>Metazoa</taxon>
        <taxon>Ecdysozoa</taxon>
        <taxon>Arthropoda</taxon>
        <taxon>Crustacea</taxon>
        <taxon>Multicrustacea</taxon>
        <taxon>Malacostraca</taxon>
        <taxon>Eumalacostraca</taxon>
        <taxon>Eucarida</taxon>
        <taxon>Decapoda</taxon>
        <taxon>Pleocyemata</taxon>
        <taxon>Anomura</taxon>
        <taxon>Galatheoidea</taxon>
        <taxon>Porcellanidae</taxon>
        <taxon>Petrolisthes</taxon>
    </lineage>
</organism>
<feature type="region of interest" description="Disordered" evidence="1">
    <location>
        <begin position="1"/>
        <end position="29"/>
    </location>
</feature>
<reference evidence="2" key="1">
    <citation type="submission" date="2023-10" db="EMBL/GenBank/DDBJ databases">
        <title>Genome assemblies of two species of porcelain crab, Petrolisthes cinctipes and Petrolisthes manimaculis (Anomura: Porcellanidae).</title>
        <authorList>
            <person name="Angst P."/>
        </authorList>
    </citation>
    <scope>NUCLEOTIDE SEQUENCE</scope>
    <source>
        <strain evidence="2">PB745_01</strain>
        <tissue evidence="2">Gill</tissue>
    </source>
</reference>
<gene>
    <name evidence="2" type="ORF">Pcinc_020282</name>
</gene>
<accession>A0AAE1KJZ7</accession>